<accession>A0A1F7GV05</accession>
<dbReference type="Proteomes" id="UP000177159">
    <property type="component" value="Unassembled WGS sequence"/>
</dbReference>
<gene>
    <name evidence="2" type="ORF">A3C24_04010</name>
</gene>
<dbReference type="NCBIfam" id="TIGR03976">
    <property type="entry name" value="chp_LLNDYxLRE"/>
    <property type="match status" value="1"/>
</dbReference>
<evidence type="ECO:0000256" key="1">
    <source>
        <dbReference type="SAM" id="MobiDB-lite"/>
    </source>
</evidence>
<dbReference type="InterPro" id="IPR023974">
    <property type="entry name" value="HxsD"/>
</dbReference>
<proteinExistence type="predicted"/>
<evidence type="ECO:0000313" key="3">
    <source>
        <dbReference type="Proteomes" id="UP000177159"/>
    </source>
</evidence>
<sequence length="163" mass="18501">MTTQFFAKENAITFNITSKLYPIDIILNTAYIFVDRCYVFLDGDPASVVKINLKGKNKLSDKQLLDLSGEFNNELLNQILRAKLAKDNKKLREYIVGQALIGASPEQPAADSGQNTDEELDRILERELKALEKEEKKESASKSDPMGILKPWKKDKIKAKRKK</sequence>
<dbReference type="AlphaFoldDB" id="A0A1F7GV05"/>
<reference evidence="2 3" key="1">
    <citation type="journal article" date="2016" name="Nat. Commun.">
        <title>Thousands of microbial genomes shed light on interconnected biogeochemical processes in an aquifer system.</title>
        <authorList>
            <person name="Anantharaman K."/>
            <person name="Brown C.T."/>
            <person name="Hug L.A."/>
            <person name="Sharon I."/>
            <person name="Castelle C.J."/>
            <person name="Probst A.J."/>
            <person name="Thomas B.C."/>
            <person name="Singh A."/>
            <person name="Wilkins M.J."/>
            <person name="Karaoz U."/>
            <person name="Brodie E.L."/>
            <person name="Williams K.H."/>
            <person name="Hubbard S.S."/>
            <person name="Banfield J.F."/>
        </authorList>
    </citation>
    <scope>NUCLEOTIDE SEQUENCE [LARGE SCALE GENOMIC DNA]</scope>
</reference>
<organism evidence="2 3">
    <name type="scientific">Candidatus Roizmanbacteria bacterium RIFCSPHIGHO2_02_FULL_37_24</name>
    <dbReference type="NCBI Taxonomy" id="1802037"/>
    <lineage>
        <taxon>Bacteria</taxon>
        <taxon>Candidatus Roizmaniibacteriota</taxon>
    </lineage>
</organism>
<feature type="compositionally biased region" description="Basic and acidic residues" evidence="1">
    <location>
        <begin position="132"/>
        <end position="141"/>
    </location>
</feature>
<comment type="caution">
    <text evidence="2">The sequence shown here is derived from an EMBL/GenBank/DDBJ whole genome shotgun (WGS) entry which is preliminary data.</text>
</comment>
<feature type="compositionally biased region" description="Basic residues" evidence="1">
    <location>
        <begin position="151"/>
        <end position="163"/>
    </location>
</feature>
<dbReference type="EMBL" id="MFZM01000035">
    <property type="protein sequence ID" value="OGK22723.1"/>
    <property type="molecule type" value="Genomic_DNA"/>
</dbReference>
<feature type="region of interest" description="Disordered" evidence="1">
    <location>
        <begin position="132"/>
        <end position="163"/>
    </location>
</feature>
<protein>
    <submittedName>
        <fullName evidence="2">His-Xaa-Ser system protein HxsD</fullName>
    </submittedName>
</protein>
<name>A0A1F7GV05_9BACT</name>
<evidence type="ECO:0000313" key="2">
    <source>
        <dbReference type="EMBL" id="OGK22723.1"/>
    </source>
</evidence>